<name>A0A315FY45_9BURK</name>
<proteinExistence type="predicted"/>
<dbReference type="Proteomes" id="UP000251341">
    <property type="component" value="Unassembled WGS sequence"/>
</dbReference>
<gene>
    <name evidence="2" type="ORF">B9Z44_00915</name>
</gene>
<dbReference type="PANTHER" id="PTHR45947:SF3">
    <property type="entry name" value="SULFOQUINOVOSYL TRANSFERASE SQD2"/>
    <property type="match status" value="1"/>
</dbReference>
<reference evidence="2 3" key="1">
    <citation type="submission" date="2017-04" db="EMBL/GenBank/DDBJ databases">
        <title>Unexpected and diverse lifestyles within the genus Limnohabitans.</title>
        <authorList>
            <person name="Kasalicky V."/>
            <person name="Mehrshad M."/>
            <person name="Andrei S.-A."/>
            <person name="Salcher M."/>
            <person name="Kratochvilova H."/>
            <person name="Simek K."/>
            <person name="Ghai R."/>
        </authorList>
    </citation>
    <scope>NUCLEOTIDE SEQUENCE [LARGE SCALE GENOMIC DNA]</scope>
    <source>
        <strain evidence="2 3">MWH-C5</strain>
    </source>
</reference>
<dbReference type="CDD" id="cd03814">
    <property type="entry name" value="GT4-like"/>
    <property type="match status" value="1"/>
</dbReference>
<comment type="caution">
    <text evidence="2">The sequence shown here is derived from an EMBL/GenBank/DDBJ whole genome shotgun (WGS) entry which is preliminary data.</text>
</comment>
<evidence type="ECO:0000259" key="1">
    <source>
        <dbReference type="Pfam" id="PF13439"/>
    </source>
</evidence>
<dbReference type="EMBL" id="NESP01000001">
    <property type="protein sequence ID" value="PUE58287.1"/>
    <property type="molecule type" value="Genomic_DNA"/>
</dbReference>
<dbReference type="RefSeq" id="WP_108401442.1">
    <property type="nucleotide sequence ID" value="NZ_NESP01000001.1"/>
</dbReference>
<dbReference type="Pfam" id="PF13439">
    <property type="entry name" value="Glyco_transf_4"/>
    <property type="match status" value="1"/>
</dbReference>
<dbReference type="InterPro" id="IPR050194">
    <property type="entry name" value="Glycosyltransferase_grp1"/>
</dbReference>
<evidence type="ECO:0000313" key="2">
    <source>
        <dbReference type="EMBL" id="PUE58287.1"/>
    </source>
</evidence>
<accession>A0A315FY45</accession>
<dbReference type="AlphaFoldDB" id="A0A315FY45"/>
<dbReference type="GO" id="GO:0016787">
    <property type="term" value="F:hydrolase activity"/>
    <property type="evidence" value="ECO:0007669"/>
    <property type="project" value="UniProtKB-KW"/>
</dbReference>
<dbReference type="SUPFAM" id="SSF53756">
    <property type="entry name" value="UDP-Glycosyltransferase/glycogen phosphorylase"/>
    <property type="match status" value="1"/>
</dbReference>
<dbReference type="Pfam" id="PF13692">
    <property type="entry name" value="Glyco_trans_1_4"/>
    <property type="match status" value="1"/>
</dbReference>
<evidence type="ECO:0000313" key="3">
    <source>
        <dbReference type="Proteomes" id="UP000251341"/>
    </source>
</evidence>
<sequence length="397" mass="44462">MERSPNIPITVENFEPAQRFLRIAVVTETWPPEVNGVAVTLAKLVHHLGLRHHTIQLIRPRQDKNDEGHEQTGWSELLLRGLPIPRYPQLKLGLPSKKALLKAWSIKRPDLVHIATEGPLSWSALQAAHILRLPVTSDFRTNFHSYCQHYGVGWLSKPIVAYLRKFHNRTAFTMVPTQAMKYQLDAMGFKNLKVVARGVDTHLFHPDKHSDVMRASWGVTPDTMVLLSVGRLAAEKNLDLTIQTYQALIAAGRRVKMVFAGDGPMRALTQTKCPDAIFMGMCSHDQLSTLYASADLLLFPSLTETFGNVTLEALASGTPVLAFDCAAASDFVTNHKNGWLVDSNEPQTYIQRAVDITRETNTLRLAREFTRASVAHLGWDEIAAQVEDIFQRTIEMG</sequence>
<keyword evidence="2" id="KW-0378">Hydrolase</keyword>
<protein>
    <submittedName>
        <fullName evidence="2">Glycoside hydrolase</fullName>
    </submittedName>
</protein>
<dbReference type="Gene3D" id="3.40.50.2000">
    <property type="entry name" value="Glycogen Phosphorylase B"/>
    <property type="match status" value="2"/>
</dbReference>
<organism evidence="2 3">
    <name type="scientific">Limnohabitans curvus</name>
    <dbReference type="NCBI Taxonomy" id="323423"/>
    <lineage>
        <taxon>Bacteria</taxon>
        <taxon>Pseudomonadati</taxon>
        <taxon>Pseudomonadota</taxon>
        <taxon>Betaproteobacteria</taxon>
        <taxon>Burkholderiales</taxon>
        <taxon>Comamonadaceae</taxon>
        <taxon>Limnohabitans</taxon>
    </lineage>
</organism>
<feature type="domain" description="Glycosyltransferase subfamily 4-like N-terminal" evidence="1">
    <location>
        <begin position="34"/>
        <end position="202"/>
    </location>
</feature>
<keyword evidence="3" id="KW-1185">Reference proteome</keyword>
<dbReference type="PANTHER" id="PTHR45947">
    <property type="entry name" value="SULFOQUINOVOSYL TRANSFERASE SQD2"/>
    <property type="match status" value="1"/>
</dbReference>
<dbReference type="InterPro" id="IPR028098">
    <property type="entry name" value="Glyco_trans_4-like_N"/>
</dbReference>
<dbReference type="GO" id="GO:0016757">
    <property type="term" value="F:glycosyltransferase activity"/>
    <property type="evidence" value="ECO:0007669"/>
    <property type="project" value="UniProtKB-ARBA"/>
</dbReference>